<keyword evidence="3" id="KW-1185">Reference proteome</keyword>
<dbReference type="Proteomes" id="UP001529510">
    <property type="component" value="Unassembled WGS sequence"/>
</dbReference>
<proteinExistence type="predicted"/>
<sequence>MPLGMLRSRAAFFAKKPWLTPTASRSSPSTSGYKAAAMCIEGEQEETSDVLPGTFPQTAHPACSPVELSDDFDISSQYGLDLLFEAPTEEQGVSATSEGGHELSEADASSEPTTPVAESQSVADAEMLTHFNGQPRRSGWSGLDDWFLGNNHDSRPRSSLVPFFPGCMRNNDIPISRLSLPSTAVQRGGIRRSPRASKFSSALIAKACMASGQAAAALHAMAILQVY</sequence>
<dbReference type="AlphaFoldDB" id="A0ABD0MFK0"/>
<gene>
    <name evidence="2" type="ORF">M9458_057250</name>
</gene>
<name>A0ABD0MFK0_CIRMR</name>
<accession>A0ABD0MFK0</accession>
<evidence type="ECO:0000313" key="3">
    <source>
        <dbReference type="Proteomes" id="UP001529510"/>
    </source>
</evidence>
<feature type="region of interest" description="Disordered" evidence="1">
    <location>
        <begin position="89"/>
        <end position="121"/>
    </location>
</feature>
<protein>
    <submittedName>
        <fullName evidence="2">Uncharacterized protein</fullName>
    </submittedName>
</protein>
<evidence type="ECO:0000313" key="2">
    <source>
        <dbReference type="EMBL" id="KAL0147441.1"/>
    </source>
</evidence>
<organism evidence="2 3">
    <name type="scientific">Cirrhinus mrigala</name>
    <name type="common">Mrigala</name>
    <dbReference type="NCBI Taxonomy" id="683832"/>
    <lineage>
        <taxon>Eukaryota</taxon>
        <taxon>Metazoa</taxon>
        <taxon>Chordata</taxon>
        <taxon>Craniata</taxon>
        <taxon>Vertebrata</taxon>
        <taxon>Euteleostomi</taxon>
        <taxon>Actinopterygii</taxon>
        <taxon>Neopterygii</taxon>
        <taxon>Teleostei</taxon>
        <taxon>Ostariophysi</taxon>
        <taxon>Cypriniformes</taxon>
        <taxon>Cyprinidae</taxon>
        <taxon>Labeoninae</taxon>
        <taxon>Labeonini</taxon>
        <taxon>Cirrhinus</taxon>
    </lineage>
</organism>
<evidence type="ECO:0000256" key="1">
    <source>
        <dbReference type="SAM" id="MobiDB-lite"/>
    </source>
</evidence>
<feature type="compositionally biased region" description="Polar residues" evidence="1">
    <location>
        <begin position="110"/>
        <end position="121"/>
    </location>
</feature>
<comment type="caution">
    <text evidence="2">The sequence shown here is derived from an EMBL/GenBank/DDBJ whole genome shotgun (WGS) entry which is preliminary data.</text>
</comment>
<dbReference type="EMBL" id="JAMKFB020000752">
    <property type="protein sequence ID" value="KAL0147441.1"/>
    <property type="molecule type" value="Genomic_DNA"/>
</dbReference>
<reference evidence="2 3" key="1">
    <citation type="submission" date="2024-05" db="EMBL/GenBank/DDBJ databases">
        <title>Genome sequencing and assembly of Indian major carp, Cirrhinus mrigala (Hamilton, 1822).</title>
        <authorList>
            <person name="Mohindra V."/>
            <person name="Chowdhury L.M."/>
            <person name="Lal K."/>
            <person name="Jena J.K."/>
        </authorList>
    </citation>
    <scope>NUCLEOTIDE SEQUENCE [LARGE SCALE GENOMIC DNA]</scope>
    <source>
        <strain evidence="2">CM1030</strain>
        <tissue evidence="2">Blood</tissue>
    </source>
</reference>